<dbReference type="EMBL" id="JAUQSX010000018">
    <property type="protein sequence ID" value="MDO7849576.1"/>
    <property type="molecule type" value="Genomic_DNA"/>
</dbReference>
<dbReference type="RefSeq" id="WP_305014242.1">
    <property type="nucleotide sequence ID" value="NZ_JAUQSX010000018.1"/>
</dbReference>
<sequence length="204" mass="22497">MGCPPEQAGGSGEYDNGNGALMRIIPLLLHPLWQKGNALQRQEVTEQVVSVTHRHPRSIVACCLYLEIANHLLHGRTCQDAYAEVCRTFVASLTTRLKKEVIYFSRVLDGTLAELPEAAIESGGYVIHTLEASLWCLLRQETYETTVLAAVNLGNDTDTTAAVVGPLAALVYGEQSIPEDWMAILARRNDIEDLAKRLATRMHL</sequence>
<dbReference type="Pfam" id="PF03747">
    <property type="entry name" value="ADP_ribosyl_GH"/>
    <property type="match status" value="1"/>
</dbReference>
<dbReference type="InterPro" id="IPR036705">
    <property type="entry name" value="Ribosyl_crysJ1_sf"/>
</dbReference>
<dbReference type="InterPro" id="IPR050792">
    <property type="entry name" value="ADP-ribosylglycohydrolase"/>
</dbReference>
<gene>
    <name evidence="3" type="ORF">Q5H92_24655</name>
</gene>
<reference evidence="3" key="1">
    <citation type="submission" date="2023-07" db="EMBL/GenBank/DDBJ databases">
        <authorList>
            <person name="Kim M.K."/>
        </authorList>
    </citation>
    <scope>NUCLEOTIDE SEQUENCE</scope>
    <source>
        <strain evidence="3">M29</strain>
    </source>
</reference>
<dbReference type="SUPFAM" id="SSF101478">
    <property type="entry name" value="ADP-ribosylglycohydrolase"/>
    <property type="match status" value="1"/>
</dbReference>
<proteinExistence type="inferred from homology"/>
<evidence type="ECO:0000313" key="3">
    <source>
        <dbReference type="EMBL" id="MDO7849576.1"/>
    </source>
</evidence>
<evidence type="ECO:0000256" key="2">
    <source>
        <dbReference type="ARBA" id="ARBA00022801"/>
    </source>
</evidence>
<dbReference type="Proteomes" id="UP001167796">
    <property type="component" value="Unassembled WGS sequence"/>
</dbReference>
<comment type="similarity">
    <text evidence="1">Belongs to the ADP-ribosylglycohydrolase family.</text>
</comment>
<accession>A0ABT9AKE8</accession>
<keyword evidence="4" id="KW-1185">Reference proteome</keyword>
<keyword evidence="2" id="KW-0378">Hydrolase</keyword>
<protein>
    <submittedName>
        <fullName evidence="3">ADP-ribosylglycohydrolase family protein</fullName>
    </submittedName>
</protein>
<evidence type="ECO:0000313" key="4">
    <source>
        <dbReference type="Proteomes" id="UP001167796"/>
    </source>
</evidence>
<comment type="caution">
    <text evidence="3">The sequence shown here is derived from an EMBL/GenBank/DDBJ whole genome shotgun (WGS) entry which is preliminary data.</text>
</comment>
<dbReference type="InterPro" id="IPR005502">
    <property type="entry name" value="Ribosyl_crysJ1"/>
</dbReference>
<dbReference type="PANTHER" id="PTHR16222:SF24">
    <property type="entry name" value="ADP-RIBOSYLHYDROLASE ARH3"/>
    <property type="match status" value="1"/>
</dbReference>
<dbReference type="PANTHER" id="PTHR16222">
    <property type="entry name" value="ADP-RIBOSYLGLYCOHYDROLASE"/>
    <property type="match status" value="1"/>
</dbReference>
<evidence type="ECO:0000256" key="1">
    <source>
        <dbReference type="ARBA" id="ARBA00010702"/>
    </source>
</evidence>
<organism evidence="3 4">
    <name type="scientific">Hymenobacter mellowenesis</name>
    <dbReference type="NCBI Taxonomy" id="3063995"/>
    <lineage>
        <taxon>Bacteria</taxon>
        <taxon>Pseudomonadati</taxon>
        <taxon>Bacteroidota</taxon>
        <taxon>Cytophagia</taxon>
        <taxon>Cytophagales</taxon>
        <taxon>Hymenobacteraceae</taxon>
        <taxon>Hymenobacter</taxon>
    </lineage>
</organism>
<dbReference type="Gene3D" id="1.10.4080.10">
    <property type="entry name" value="ADP-ribosylation/Crystallin J1"/>
    <property type="match status" value="1"/>
</dbReference>
<name>A0ABT9AKE8_9BACT</name>